<sequence>ELGSIEFEARSQMNIVEARKLGDVEDTEERRGEGKEQKGKTPRTSLVMVTQVVEIEAP</sequence>
<feature type="non-terminal residue" evidence="2">
    <location>
        <position position="1"/>
    </location>
</feature>
<reference evidence="2 3" key="1">
    <citation type="submission" date="2024-02" db="EMBL/GenBank/DDBJ databases">
        <authorList>
            <person name="Vignale AGUSTIN F."/>
            <person name="Sosa J E."/>
            <person name="Modenutti C."/>
        </authorList>
    </citation>
    <scope>NUCLEOTIDE SEQUENCE [LARGE SCALE GENOMIC DNA]</scope>
</reference>
<accession>A0ABC8TQY2</accession>
<dbReference type="AlphaFoldDB" id="A0ABC8TQY2"/>
<name>A0ABC8TQY2_9AQUA</name>
<gene>
    <name evidence="2" type="ORF">ILEXP_LOCUS41484</name>
</gene>
<comment type="caution">
    <text evidence="2">The sequence shown here is derived from an EMBL/GenBank/DDBJ whole genome shotgun (WGS) entry which is preliminary data.</text>
</comment>
<keyword evidence="3" id="KW-1185">Reference proteome</keyword>
<evidence type="ECO:0000313" key="3">
    <source>
        <dbReference type="Proteomes" id="UP001642360"/>
    </source>
</evidence>
<protein>
    <submittedName>
        <fullName evidence="2">Uncharacterized protein</fullName>
    </submittedName>
</protein>
<feature type="region of interest" description="Disordered" evidence="1">
    <location>
        <begin position="21"/>
        <end position="44"/>
    </location>
</feature>
<dbReference type="Proteomes" id="UP001642360">
    <property type="component" value="Unassembled WGS sequence"/>
</dbReference>
<proteinExistence type="predicted"/>
<dbReference type="EMBL" id="CAUOFW020005858">
    <property type="protein sequence ID" value="CAK9171872.1"/>
    <property type="molecule type" value="Genomic_DNA"/>
</dbReference>
<evidence type="ECO:0000313" key="2">
    <source>
        <dbReference type="EMBL" id="CAK9171872.1"/>
    </source>
</evidence>
<evidence type="ECO:0000256" key="1">
    <source>
        <dbReference type="SAM" id="MobiDB-lite"/>
    </source>
</evidence>
<organism evidence="2 3">
    <name type="scientific">Ilex paraguariensis</name>
    <name type="common">yerba mate</name>
    <dbReference type="NCBI Taxonomy" id="185542"/>
    <lineage>
        <taxon>Eukaryota</taxon>
        <taxon>Viridiplantae</taxon>
        <taxon>Streptophyta</taxon>
        <taxon>Embryophyta</taxon>
        <taxon>Tracheophyta</taxon>
        <taxon>Spermatophyta</taxon>
        <taxon>Magnoliopsida</taxon>
        <taxon>eudicotyledons</taxon>
        <taxon>Gunneridae</taxon>
        <taxon>Pentapetalae</taxon>
        <taxon>asterids</taxon>
        <taxon>campanulids</taxon>
        <taxon>Aquifoliales</taxon>
        <taxon>Aquifoliaceae</taxon>
        <taxon>Ilex</taxon>
    </lineage>
</organism>
<feature type="compositionally biased region" description="Basic and acidic residues" evidence="1">
    <location>
        <begin position="21"/>
        <end position="39"/>
    </location>
</feature>